<reference evidence="2 3" key="1">
    <citation type="submission" date="2018-11" db="EMBL/GenBank/DDBJ databases">
        <authorList>
            <consortium name="Pathogen Informatics"/>
        </authorList>
    </citation>
    <scope>NUCLEOTIDE SEQUENCE [LARGE SCALE GENOMIC DNA]</scope>
</reference>
<organism evidence="3 4">
    <name type="scientific">Heligmosomoides polygyrus</name>
    <name type="common">Parasitic roundworm</name>
    <dbReference type="NCBI Taxonomy" id="6339"/>
    <lineage>
        <taxon>Eukaryota</taxon>
        <taxon>Metazoa</taxon>
        <taxon>Ecdysozoa</taxon>
        <taxon>Nematoda</taxon>
        <taxon>Chromadorea</taxon>
        <taxon>Rhabditida</taxon>
        <taxon>Rhabditina</taxon>
        <taxon>Rhabditomorpha</taxon>
        <taxon>Strongyloidea</taxon>
        <taxon>Heligmosomidae</taxon>
        <taxon>Heligmosomoides</taxon>
    </lineage>
</organism>
<keyword evidence="3" id="KW-1185">Reference proteome</keyword>
<sequence length="134" mass="14783">MGKKRCAIEADYVRLTVKIELTDTYPFTATDFEVFVSSSVKRVLGTCGPQVQIGGFDEFTRKGSVIVAGEDAQLVWASLTISGQYNGRAIAAHFFSVSFCSMYADASPVLLRILYAFQLTEFEAEPDFVLTPVF</sequence>
<evidence type="ECO:0000256" key="1">
    <source>
        <dbReference type="ARBA" id="ARBA00022694"/>
    </source>
</evidence>
<gene>
    <name evidence="2" type="ORF">HPBE_LOCUS17081</name>
</gene>
<name>A0A183G5Y5_HELPZ</name>
<evidence type="ECO:0000313" key="2">
    <source>
        <dbReference type="EMBL" id="VDP07893.1"/>
    </source>
</evidence>
<dbReference type="GO" id="GO:1902555">
    <property type="term" value="C:endoribonuclease complex"/>
    <property type="evidence" value="ECO:0007669"/>
    <property type="project" value="UniProtKB-ARBA"/>
</dbReference>
<dbReference type="AlphaFoldDB" id="A0A183G5Y5"/>
<evidence type="ECO:0000313" key="4">
    <source>
        <dbReference type="WBParaSite" id="HPBE_0001708201-mRNA-1"/>
    </source>
</evidence>
<dbReference type="SUPFAM" id="SSF160350">
    <property type="entry name" value="Rnp2-like"/>
    <property type="match status" value="1"/>
</dbReference>
<keyword evidence="1" id="KW-0819">tRNA processing</keyword>
<proteinExistence type="predicted"/>
<accession>A0A183G5Y5</accession>
<dbReference type="WBParaSite" id="HPBE_0001708201-mRNA-1">
    <property type="protein sequence ID" value="HPBE_0001708201-mRNA-1"/>
    <property type="gene ID" value="HPBE_0001708201"/>
</dbReference>
<reference evidence="4" key="2">
    <citation type="submission" date="2019-09" db="UniProtKB">
        <authorList>
            <consortium name="WormBaseParasite"/>
        </authorList>
    </citation>
    <scope>IDENTIFICATION</scope>
</reference>
<dbReference type="GO" id="GO:0008033">
    <property type="term" value="P:tRNA processing"/>
    <property type="evidence" value="ECO:0007669"/>
    <property type="project" value="UniProtKB-KW"/>
</dbReference>
<dbReference type="EMBL" id="UZAH01029789">
    <property type="protein sequence ID" value="VDP07893.1"/>
    <property type="molecule type" value="Genomic_DNA"/>
</dbReference>
<dbReference type="OrthoDB" id="5799881at2759"/>
<dbReference type="GO" id="GO:1990904">
    <property type="term" value="C:ribonucleoprotein complex"/>
    <property type="evidence" value="ECO:0007669"/>
    <property type="project" value="UniProtKB-ARBA"/>
</dbReference>
<protein>
    <submittedName>
        <fullName evidence="4">Ribonuclease P</fullName>
    </submittedName>
</protein>
<evidence type="ECO:0000313" key="3">
    <source>
        <dbReference type="Proteomes" id="UP000050761"/>
    </source>
</evidence>
<accession>A0A3P8EGF8</accession>
<dbReference type="Proteomes" id="UP000050761">
    <property type="component" value="Unassembled WGS sequence"/>
</dbReference>
<dbReference type="InterPro" id="IPR038085">
    <property type="entry name" value="Rnp2-like_sf"/>
</dbReference>